<keyword evidence="2" id="KW-0812">Transmembrane</keyword>
<protein>
    <recommendedName>
        <fullName evidence="3">CUE domain-containing protein</fullName>
    </recommendedName>
</protein>
<sequence>MAESAPQTSINIPQIIAVAFVGFFAIRWFLNKPSSPGSAPGSSSSSQRGQQPDLTKINQLATMFPQLDRRTIAWDLHRNGGSVPATTERVLSERGLDAPPVTWQPNIPAPGQQAPSASVGSGGARKEGSGRKEDDLITRYNLQGRVGGKGKEVVPSEEEQRKSAWSSDKAARAEGLRKRREEMVLAARRKLEAKGAEGA</sequence>
<keyword evidence="2" id="KW-1133">Transmembrane helix</keyword>
<dbReference type="PROSITE" id="PS51140">
    <property type="entry name" value="CUE"/>
    <property type="match status" value="1"/>
</dbReference>
<dbReference type="OrthoDB" id="3824970at2759"/>
<name>A0A4U0XTL4_9PEZI</name>
<feature type="compositionally biased region" description="Basic and acidic residues" evidence="1">
    <location>
        <begin position="149"/>
        <end position="162"/>
    </location>
</feature>
<comment type="caution">
    <text evidence="4">The sequence shown here is derived from an EMBL/GenBank/DDBJ whole genome shotgun (WGS) entry which is preliminary data.</text>
</comment>
<evidence type="ECO:0000256" key="2">
    <source>
        <dbReference type="SAM" id="Phobius"/>
    </source>
</evidence>
<gene>
    <name evidence="4" type="ORF">B0A55_02511</name>
</gene>
<keyword evidence="5" id="KW-1185">Reference proteome</keyword>
<dbReference type="CDD" id="cd14424">
    <property type="entry name" value="CUE_Cue1p_like"/>
    <property type="match status" value="1"/>
</dbReference>
<evidence type="ECO:0000256" key="1">
    <source>
        <dbReference type="SAM" id="MobiDB-lite"/>
    </source>
</evidence>
<dbReference type="InterPro" id="IPR009060">
    <property type="entry name" value="UBA-like_sf"/>
</dbReference>
<proteinExistence type="predicted"/>
<evidence type="ECO:0000259" key="3">
    <source>
        <dbReference type="PROSITE" id="PS51140"/>
    </source>
</evidence>
<dbReference type="EMBL" id="NAJQ01000098">
    <property type="protein sequence ID" value="TKA79068.1"/>
    <property type="molecule type" value="Genomic_DNA"/>
</dbReference>
<dbReference type="AlphaFoldDB" id="A0A4U0XTL4"/>
<feature type="compositionally biased region" description="Basic and acidic residues" evidence="1">
    <location>
        <begin position="124"/>
        <end position="137"/>
    </location>
</feature>
<dbReference type="SUPFAM" id="SSF46934">
    <property type="entry name" value="UBA-like"/>
    <property type="match status" value="1"/>
</dbReference>
<feature type="transmembrane region" description="Helical" evidence="2">
    <location>
        <begin position="12"/>
        <end position="30"/>
    </location>
</feature>
<feature type="domain" description="CUE" evidence="3">
    <location>
        <begin position="52"/>
        <end position="95"/>
    </location>
</feature>
<evidence type="ECO:0000313" key="5">
    <source>
        <dbReference type="Proteomes" id="UP000309340"/>
    </source>
</evidence>
<dbReference type="Gene3D" id="1.10.8.10">
    <property type="entry name" value="DNA helicase RuvA subunit, C-terminal domain"/>
    <property type="match status" value="1"/>
</dbReference>
<organism evidence="4 5">
    <name type="scientific">Friedmanniomyces simplex</name>
    <dbReference type="NCBI Taxonomy" id="329884"/>
    <lineage>
        <taxon>Eukaryota</taxon>
        <taxon>Fungi</taxon>
        <taxon>Dikarya</taxon>
        <taxon>Ascomycota</taxon>
        <taxon>Pezizomycotina</taxon>
        <taxon>Dothideomycetes</taxon>
        <taxon>Dothideomycetidae</taxon>
        <taxon>Mycosphaerellales</taxon>
        <taxon>Teratosphaeriaceae</taxon>
        <taxon>Friedmanniomyces</taxon>
    </lineage>
</organism>
<dbReference type="STRING" id="329884.A0A4U0XTL4"/>
<dbReference type="GO" id="GO:0043130">
    <property type="term" value="F:ubiquitin binding"/>
    <property type="evidence" value="ECO:0007669"/>
    <property type="project" value="InterPro"/>
</dbReference>
<dbReference type="InterPro" id="IPR003892">
    <property type="entry name" value="CUE"/>
</dbReference>
<feature type="region of interest" description="Disordered" evidence="1">
    <location>
        <begin position="97"/>
        <end position="177"/>
    </location>
</feature>
<dbReference type="Proteomes" id="UP000309340">
    <property type="component" value="Unassembled WGS sequence"/>
</dbReference>
<evidence type="ECO:0000313" key="4">
    <source>
        <dbReference type="EMBL" id="TKA79068.1"/>
    </source>
</evidence>
<reference evidence="4 5" key="1">
    <citation type="submission" date="2017-03" db="EMBL/GenBank/DDBJ databases">
        <title>Genomes of endolithic fungi from Antarctica.</title>
        <authorList>
            <person name="Coleine C."/>
            <person name="Masonjones S."/>
            <person name="Stajich J.E."/>
        </authorList>
    </citation>
    <scope>NUCLEOTIDE SEQUENCE [LARGE SCALE GENOMIC DNA]</scope>
    <source>
        <strain evidence="4 5">CCFEE 5184</strain>
    </source>
</reference>
<accession>A0A4U0XTL4</accession>
<keyword evidence="2" id="KW-0472">Membrane</keyword>
<dbReference type="Pfam" id="PF02845">
    <property type="entry name" value="CUE"/>
    <property type="match status" value="1"/>
</dbReference>